<organism evidence="1 2">
    <name type="scientific">Neolewinella antarctica</name>
    <dbReference type="NCBI Taxonomy" id="442734"/>
    <lineage>
        <taxon>Bacteria</taxon>
        <taxon>Pseudomonadati</taxon>
        <taxon>Bacteroidota</taxon>
        <taxon>Saprospiria</taxon>
        <taxon>Saprospirales</taxon>
        <taxon>Lewinellaceae</taxon>
        <taxon>Neolewinella</taxon>
    </lineage>
</organism>
<protein>
    <recommendedName>
        <fullName evidence="3">DUF4230 domain-containing protein</fullName>
    </recommendedName>
</protein>
<accession>A0ABX0XG97</accession>
<keyword evidence="2" id="KW-1185">Reference proteome</keyword>
<gene>
    <name evidence="1" type="ORF">GGR27_003425</name>
</gene>
<reference evidence="1 2" key="1">
    <citation type="submission" date="2020-03" db="EMBL/GenBank/DDBJ databases">
        <title>Genomic Encyclopedia of Type Strains, Phase IV (KMG-IV): sequencing the most valuable type-strain genomes for metagenomic binning, comparative biology and taxonomic classification.</title>
        <authorList>
            <person name="Goeker M."/>
        </authorList>
    </citation>
    <scope>NUCLEOTIDE SEQUENCE [LARGE SCALE GENOMIC DNA]</scope>
    <source>
        <strain evidence="1 2">DSM 105096</strain>
    </source>
</reference>
<sequence length="203" mass="22557">MKNFAPIIVAAILAFLLGIAVYAFYARSQEQSTVDESTVLLEQVRKVSKLVTVEGDVNELFNRTQSRNYTVYLPLPTKVSFDKQASVQVTGKILVGYDLSKMDIAIDDAAKTITLSKLPEPEILAVDHEIVYRDLNESWFNTFTAQDYSDLNKAAKQRLRDGALNSRLMDEAREQGNSVLETISFLARGAGFTVIVEGAELVD</sequence>
<dbReference type="Pfam" id="PF14014">
    <property type="entry name" value="DUF4230"/>
    <property type="match status" value="1"/>
</dbReference>
<proteinExistence type="predicted"/>
<evidence type="ECO:0000313" key="2">
    <source>
        <dbReference type="Proteomes" id="UP000770785"/>
    </source>
</evidence>
<dbReference type="InterPro" id="IPR025324">
    <property type="entry name" value="DUF4230"/>
</dbReference>
<dbReference type="Proteomes" id="UP000770785">
    <property type="component" value="Unassembled WGS sequence"/>
</dbReference>
<evidence type="ECO:0000313" key="1">
    <source>
        <dbReference type="EMBL" id="NJC27906.1"/>
    </source>
</evidence>
<evidence type="ECO:0008006" key="3">
    <source>
        <dbReference type="Google" id="ProtNLM"/>
    </source>
</evidence>
<name>A0ABX0XG97_9BACT</name>
<comment type="caution">
    <text evidence="1">The sequence shown here is derived from an EMBL/GenBank/DDBJ whole genome shotgun (WGS) entry which is preliminary data.</text>
</comment>
<dbReference type="RefSeq" id="WP_168039448.1">
    <property type="nucleotide sequence ID" value="NZ_JAATJH010000007.1"/>
</dbReference>
<dbReference type="EMBL" id="JAATJH010000007">
    <property type="protein sequence ID" value="NJC27906.1"/>
    <property type="molecule type" value="Genomic_DNA"/>
</dbReference>